<evidence type="ECO:0000259" key="2">
    <source>
        <dbReference type="Pfam" id="PF06439"/>
    </source>
</evidence>
<feature type="domain" description="3-keto-alpha-glucoside-1,2-lyase/3-keto-2-hydroxy-glucal hydratase" evidence="2">
    <location>
        <begin position="21"/>
        <end position="212"/>
    </location>
</feature>
<dbReference type="InterPro" id="IPR010496">
    <property type="entry name" value="AL/BT2_dom"/>
</dbReference>
<dbReference type="Proteomes" id="UP000324974">
    <property type="component" value="Chromosome"/>
</dbReference>
<keyword evidence="3" id="KW-0378">Hydrolase</keyword>
<dbReference type="AlphaFoldDB" id="A0A5C1A886"/>
<keyword evidence="1" id="KW-0732">Signal</keyword>
<sequence>MRSFVVLLFLASPAMAAEPAAVPLFNGKDLSGWVNANCAPSTFFVKGNEVVTTGQPIGFLRTERMYENFEMEVEWMHVEKTKMANSGIYLWNDPLPAVGTPFTRGIEVQVLLNYKPADGWATSEGDIFSIWGAKCKPDRPHPKGIERCLPSENRTKPAGEWNHYKIIANDGVVKLHVNGKEVSGVSQCSPRKGYLALESEGVECHFRNMTIKELPSTNPSKEQTATEYAGHKSLFDGLTLTGWTGEGWKVGGEKLQSTGQGDLTTTTKLGKGELIFDWKMPAKSVGEFEILVDGKMLTVKQPPLMKPGTWSRYTIALEGDAAPLTIKASEGLEIMNVFFAAAK</sequence>
<evidence type="ECO:0000256" key="1">
    <source>
        <dbReference type="SAM" id="SignalP"/>
    </source>
</evidence>
<reference evidence="4" key="1">
    <citation type="submission" date="2019-08" db="EMBL/GenBank/DDBJ databases">
        <title>Limnoglobus roseus gen. nov., sp. nov., a novel freshwater planctomycete with a giant genome from the family Gemmataceae.</title>
        <authorList>
            <person name="Kulichevskaya I.S."/>
            <person name="Naumoff D.G."/>
            <person name="Miroshnikov K."/>
            <person name="Ivanova A."/>
            <person name="Philippov D.A."/>
            <person name="Hakobyan A."/>
            <person name="Rijpstra I.C."/>
            <person name="Sinninghe Damste J.S."/>
            <person name="Liesack W."/>
            <person name="Dedysh S.N."/>
        </authorList>
    </citation>
    <scope>NUCLEOTIDE SEQUENCE [LARGE SCALE GENOMIC DNA]</scope>
    <source>
        <strain evidence="4">PX52</strain>
    </source>
</reference>
<feature type="chain" id="PRO_5023046748" evidence="1">
    <location>
        <begin position="17"/>
        <end position="343"/>
    </location>
</feature>
<dbReference type="Gene3D" id="2.60.120.560">
    <property type="entry name" value="Exo-inulinase, domain 1"/>
    <property type="match status" value="2"/>
</dbReference>
<gene>
    <name evidence="3" type="ORF">PX52LOC_01355</name>
</gene>
<name>A0A5C1A886_9BACT</name>
<accession>A0A5C1A886</accession>
<keyword evidence="4" id="KW-1185">Reference proteome</keyword>
<dbReference type="EMBL" id="CP042425">
    <property type="protein sequence ID" value="QEL14467.1"/>
    <property type="molecule type" value="Genomic_DNA"/>
</dbReference>
<evidence type="ECO:0000313" key="4">
    <source>
        <dbReference type="Proteomes" id="UP000324974"/>
    </source>
</evidence>
<dbReference type="Pfam" id="PF06439">
    <property type="entry name" value="3keto-disac_hyd"/>
    <property type="match status" value="1"/>
</dbReference>
<dbReference type="KEGG" id="lrs:PX52LOC_01355"/>
<protein>
    <submittedName>
        <fullName evidence="3">Putative beta-jelly-roll-type glycoside hydrolase</fullName>
    </submittedName>
</protein>
<dbReference type="OrthoDB" id="248448at2"/>
<dbReference type="RefSeq" id="WP_149109359.1">
    <property type="nucleotide sequence ID" value="NZ_CP042425.1"/>
</dbReference>
<dbReference type="GO" id="GO:0016787">
    <property type="term" value="F:hydrolase activity"/>
    <property type="evidence" value="ECO:0007669"/>
    <property type="project" value="UniProtKB-KW"/>
</dbReference>
<organism evidence="3 4">
    <name type="scientific">Limnoglobus roseus</name>
    <dbReference type="NCBI Taxonomy" id="2598579"/>
    <lineage>
        <taxon>Bacteria</taxon>
        <taxon>Pseudomonadati</taxon>
        <taxon>Planctomycetota</taxon>
        <taxon>Planctomycetia</taxon>
        <taxon>Gemmatales</taxon>
        <taxon>Gemmataceae</taxon>
        <taxon>Limnoglobus</taxon>
    </lineage>
</organism>
<proteinExistence type="predicted"/>
<evidence type="ECO:0000313" key="3">
    <source>
        <dbReference type="EMBL" id="QEL14467.1"/>
    </source>
</evidence>
<feature type="signal peptide" evidence="1">
    <location>
        <begin position="1"/>
        <end position="16"/>
    </location>
</feature>